<dbReference type="STRING" id="93759.A0A1R3IWW5"/>
<sequence>MREHISGPLPKQECFKTFLDQCCNLCLKVSDSPAALNKHQEECRLNAHVLLGTKIMPSIEPHVIMSGSTMDEKHNGNVHRAIALDCEMVGGGN</sequence>
<proteinExistence type="predicted"/>
<accession>A0A1R3IWW5</accession>
<reference evidence="2" key="1">
    <citation type="submission" date="2013-09" db="EMBL/GenBank/DDBJ databases">
        <title>Corchorus olitorius genome sequencing.</title>
        <authorList>
            <person name="Alam M."/>
            <person name="Haque M.S."/>
            <person name="Islam M.S."/>
            <person name="Emdad E.M."/>
            <person name="Islam M.M."/>
            <person name="Ahmed B."/>
            <person name="Halim A."/>
            <person name="Hossen Q.M.M."/>
            <person name="Hossain M.Z."/>
            <person name="Ahmed R."/>
            <person name="Khan M.M."/>
            <person name="Islam R."/>
            <person name="Rashid M.M."/>
            <person name="Khan S.A."/>
            <person name="Rahman M.S."/>
            <person name="Alam M."/>
            <person name="Yahiya A.S."/>
            <person name="Khan M.S."/>
            <person name="Azam M.S."/>
            <person name="Haque T."/>
            <person name="Lashkar M.Z.H."/>
            <person name="Akhand A.I."/>
            <person name="Morshed G."/>
            <person name="Roy S."/>
            <person name="Uddin K.S."/>
            <person name="Rabeya T."/>
            <person name="Hossain A.S."/>
            <person name="Chowdhury A."/>
            <person name="Snigdha A.R."/>
            <person name="Mortoza M.S."/>
            <person name="Matin S.A."/>
            <person name="Hoque S.M.E."/>
            <person name="Islam M.K."/>
            <person name="Roy D.K."/>
            <person name="Haider R."/>
            <person name="Moosa M.M."/>
            <person name="Elias S.M."/>
            <person name="Hasan A.M."/>
            <person name="Jahan S."/>
            <person name="Shafiuddin M."/>
            <person name="Mahmood N."/>
            <person name="Shommy N.S."/>
        </authorList>
    </citation>
    <scope>NUCLEOTIDE SEQUENCE [LARGE SCALE GENOMIC DNA]</scope>
    <source>
        <strain evidence="2">cv. O-4</strain>
    </source>
</reference>
<gene>
    <name evidence="1" type="ORF">COLO4_20802</name>
</gene>
<organism evidence="1 2">
    <name type="scientific">Corchorus olitorius</name>
    <dbReference type="NCBI Taxonomy" id="93759"/>
    <lineage>
        <taxon>Eukaryota</taxon>
        <taxon>Viridiplantae</taxon>
        <taxon>Streptophyta</taxon>
        <taxon>Embryophyta</taxon>
        <taxon>Tracheophyta</taxon>
        <taxon>Spermatophyta</taxon>
        <taxon>Magnoliopsida</taxon>
        <taxon>eudicotyledons</taxon>
        <taxon>Gunneridae</taxon>
        <taxon>Pentapetalae</taxon>
        <taxon>rosids</taxon>
        <taxon>malvids</taxon>
        <taxon>Malvales</taxon>
        <taxon>Malvaceae</taxon>
        <taxon>Grewioideae</taxon>
        <taxon>Apeibeae</taxon>
        <taxon>Corchorus</taxon>
    </lineage>
</organism>
<dbReference type="AlphaFoldDB" id="A0A1R3IWW5"/>
<dbReference type="EMBL" id="AWUE01017419">
    <property type="protein sequence ID" value="OMO87087.1"/>
    <property type="molecule type" value="Genomic_DNA"/>
</dbReference>
<comment type="caution">
    <text evidence="1">The sequence shown here is derived from an EMBL/GenBank/DDBJ whole genome shotgun (WGS) entry which is preliminary data.</text>
</comment>
<keyword evidence="2" id="KW-1185">Reference proteome</keyword>
<evidence type="ECO:0000313" key="2">
    <source>
        <dbReference type="Proteomes" id="UP000187203"/>
    </source>
</evidence>
<dbReference type="Proteomes" id="UP000187203">
    <property type="component" value="Unassembled WGS sequence"/>
</dbReference>
<dbReference type="OrthoDB" id="1726730at2759"/>
<name>A0A1R3IWW5_9ROSI</name>
<evidence type="ECO:0000313" key="1">
    <source>
        <dbReference type="EMBL" id="OMO87087.1"/>
    </source>
</evidence>
<protein>
    <submittedName>
        <fullName evidence="1">Uncharacterized protein</fullName>
    </submittedName>
</protein>